<evidence type="ECO:0000256" key="1">
    <source>
        <dbReference type="SAM" id="Phobius"/>
    </source>
</evidence>
<reference evidence="2" key="1">
    <citation type="journal article" date="2020" name="Fungal Divers.">
        <title>Resolving the Mortierellaceae phylogeny through synthesis of multi-gene phylogenetics and phylogenomics.</title>
        <authorList>
            <person name="Vandepol N."/>
            <person name="Liber J."/>
            <person name="Desiro A."/>
            <person name="Na H."/>
            <person name="Kennedy M."/>
            <person name="Barry K."/>
            <person name="Grigoriev I.V."/>
            <person name="Miller A.N."/>
            <person name="O'Donnell K."/>
            <person name="Stajich J.E."/>
            <person name="Bonito G."/>
        </authorList>
    </citation>
    <scope>NUCLEOTIDE SEQUENCE</scope>
    <source>
        <strain evidence="2">NRRL 2591</strain>
    </source>
</reference>
<feature type="transmembrane region" description="Helical" evidence="1">
    <location>
        <begin position="114"/>
        <end position="134"/>
    </location>
</feature>
<organism evidence="2 3">
    <name type="scientific">Mortierella hygrophila</name>
    <dbReference type="NCBI Taxonomy" id="979708"/>
    <lineage>
        <taxon>Eukaryota</taxon>
        <taxon>Fungi</taxon>
        <taxon>Fungi incertae sedis</taxon>
        <taxon>Mucoromycota</taxon>
        <taxon>Mortierellomycotina</taxon>
        <taxon>Mortierellomycetes</taxon>
        <taxon>Mortierellales</taxon>
        <taxon>Mortierellaceae</taxon>
        <taxon>Mortierella</taxon>
    </lineage>
</organism>
<feature type="transmembrane region" description="Helical" evidence="1">
    <location>
        <begin position="79"/>
        <end position="102"/>
    </location>
</feature>
<evidence type="ECO:0000313" key="3">
    <source>
        <dbReference type="Proteomes" id="UP000723463"/>
    </source>
</evidence>
<dbReference type="Proteomes" id="UP000723463">
    <property type="component" value="Unassembled WGS sequence"/>
</dbReference>
<keyword evidence="1" id="KW-1133">Transmembrane helix</keyword>
<dbReference type="AlphaFoldDB" id="A0A9P6FGX7"/>
<evidence type="ECO:0000313" key="2">
    <source>
        <dbReference type="EMBL" id="KAF9549862.1"/>
    </source>
</evidence>
<protein>
    <submittedName>
        <fullName evidence="2">Uncharacterized protein</fullName>
    </submittedName>
</protein>
<feature type="transmembrane region" description="Helical" evidence="1">
    <location>
        <begin position="26"/>
        <end position="47"/>
    </location>
</feature>
<name>A0A9P6FGX7_9FUNG</name>
<proteinExistence type="predicted"/>
<keyword evidence="3" id="KW-1185">Reference proteome</keyword>
<accession>A0A9P6FGX7</accession>
<keyword evidence="1" id="KW-0472">Membrane</keyword>
<sequence length="212" mass="23327">MPAIGQLNSQRLTDFSRAIAQQWPRYSVGAFAAWGLYDSVSALWLGISLSSFVDNRKFLGGALHQDGKTDMGPEEEDRMIKATIIIFGALFALTNSIALYGAIRRSVAATKASLIIWIIQISWWAFGAVFIIIGLLGMSDRDRDQLPRPSVGEIVVLAGWGGLTLFHGWSLFVYLRDLRSRQRNVLGFLVKPDGKGVFEYEPLGASAGPVHL</sequence>
<comment type="caution">
    <text evidence="2">The sequence shown here is derived from an EMBL/GenBank/DDBJ whole genome shotgun (WGS) entry which is preliminary data.</text>
</comment>
<keyword evidence="1" id="KW-0812">Transmembrane</keyword>
<gene>
    <name evidence="2" type="ORF">EC957_002433</name>
</gene>
<feature type="transmembrane region" description="Helical" evidence="1">
    <location>
        <begin position="154"/>
        <end position="175"/>
    </location>
</feature>
<dbReference type="EMBL" id="JAAAXW010000015">
    <property type="protein sequence ID" value="KAF9549862.1"/>
    <property type="molecule type" value="Genomic_DNA"/>
</dbReference>